<gene>
    <name evidence="2" type="ORF">FHS57_006266</name>
</gene>
<reference evidence="2 3" key="1">
    <citation type="submission" date="2020-08" db="EMBL/GenBank/DDBJ databases">
        <title>Genomic Encyclopedia of Type Strains, Phase IV (KMG-IV): sequencing the most valuable type-strain genomes for metagenomic binning, comparative biology and taxonomic classification.</title>
        <authorList>
            <person name="Goeker M."/>
        </authorList>
    </citation>
    <scope>NUCLEOTIDE SEQUENCE [LARGE SCALE GENOMIC DNA]</scope>
    <source>
        <strain evidence="2 3">DSM 17976</strain>
    </source>
</reference>
<accession>A0A7W6ETU9</accession>
<evidence type="ECO:0000313" key="2">
    <source>
        <dbReference type="EMBL" id="MBB3842235.1"/>
    </source>
</evidence>
<organism evidence="2 3">
    <name type="scientific">Runella defluvii</name>
    <dbReference type="NCBI Taxonomy" id="370973"/>
    <lineage>
        <taxon>Bacteria</taxon>
        <taxon>Pseudomonadati</taxon>
        <taxon>Bacteroidota</taxon>
        <taxon>Cytophagia</taxon>
        <taxon>Cytophagales</taxon>
        <taxon>Spirosomataceae</taxon>
        <taxon>Runella</taxon>
    </lineage>
</organism>
<keyword evidence="3" id="KW-1185">Reference proteome</keyword>
<keyword evidence="1" id="KW-0812">Transmembrane</keyword>
<protein>
    <submittedName>
        <fullName evidence="2">Uncharacterized protein</fullName>
    </submittedName>
</protein>
<evidence type="ECO:0000313" key="3">
    <source>
        <dbReference type="Proteomes" id="UP000541352"/>
    </source>
</evidence>
<proteinExistence type="predicted"/>
<name>A0A7W6ETU9_9BACT</name>
<dbReference type="EMBL" id="JACIBY010000029">
    <property type="protein sequence ID" value="MBB3842235.1"/>
    <property type="molecule type" value="Genomic_DNA"/>
</dbReference>
<feature type="transmembrane region" description="Helical" evidence="1">
    <location>
        <begin position="7"/>
        <end position="25"/>
    </location>
</feature>
<evidence type="ECO:0000256" key="1">
    <source>
        <dbReference type="SAM" id="Phobius"/>
    </source>
</evidence>
<keyword evidence="1" id="KW-0472">Membrane</keyword>
<dbReference type="Proteomes" id="UP000541352">
    <property type="component" value="Unassembled WGS sequence"/>
</dbReference>
<keyword evidence="1" id="KW-1133">Transmembrane helix</keyword>
<dbReference type="AlphaFoldDB" id="A0A7W6ETU9"/>
<comment type="caution">
    <text evidence="2">The sequence shown here is derived from an EMBL/GenBank/DDBJ whole genome shotgun (WGS) entry which is preliminary data.</text>
</comment>
<sequence length="38" mass="4181">MRKLLEIVALSCMVVVALLICIATGPDPNPPYHDSDER</sequence>